<protein>
    <recommendedName>
        <fullName evidence="2">Carboxypeptidase regulatory-like domain-containing protein</fullName>
    </recommendedName>
</protein>
<dbReference type="SUPFAM" id="SSF49464">
    <property type="entry name" value="Carboxypeptidase regulatory domain-like"/>
    <property type="match status" value="1"/>
</dbReference>
<evidence type="ECO:0008006" key="2">
    <source>
        <dbReference type="Google" id="ProtNLM"/>
    </source>
</evidence>
<dbReference type="InterPro" id="IPR008969">
    <property type="entry name" value="CarboxyPept-like_regulatory"/>
</dbReference>
<organism evidence="1">
    <name type="scientific">hydrothermal vent metagenome</name>
    <dbReference type="NCBI Taxonomy" id="652676"/>
    <lineage>
        <taxon>unclassified sequences</taxon>
        <taxon>metagenomes</taxon>
        <taxon>ecological metagenomes</taxon>
    </lineage>
</organism>
<dbReference type="Gene3D" id="2.60.40.1120">
    <property type="entry name" value="Carboxypeptidase-like, regulatory domain"/>
    <property type="match status" value="1"/>
</dbReference>
<name>A0A3B0VN48_9ZZZZ</name>
<sequence length="305" mass="32535">MKKIIMFIVAGVWLFAGQSWAGTPGSMKAKMGTIEGHLYVNGKVLPNAIVAFFNKKGGPPPVAGSTRRVPDMVGRADAKGKFSVRLLPGWYYMGALIRARGKGPGPPRKGEKFYFIKNDQGQLRALEVKAKALTQAGRVEGLKPGAFKEFSKFMTVKGQILGPDGKPVAGALILLKGKINASRPQYIAPPSDKDGKFSFKVPPGSYYLMVRKSLLGGRPQAGSLVGTYGKTSPLKANAKTGGIRAGMGVRGGMGTALAVRGKNGAVISGITINMFKIPDPVATRKRFEKQARARKMRNSAGKSKK</sequence>
<dbReference type="AlphaFoldDB" id="A0A3B0VN48"/>
<reference evidence="1" key="1">
    <citation type="submission" date="2018-06" db="EMBL/GenBank/DDBJ databases">
        <authorList>
            <person name="Zhirakovskaya E."/>
        </authorList>
    </citation>
    <scope>NUCLEOTIDE SEQUENCE</scope>
</reference>
<proteinExistence type="predicted"/>
<dbReference type="EMBL" id="UOEX01000335">
    <property type="protein sequence ID" value="VAW40512.1"/>
    <property type="molecule type" value="Genomic_DNA"/>
</dbReference>
<accession>A0A3B0VN48</accession>
<gene>
    <name evidence="1" type="ORF">MNBD_DELTA03-1613</name>
</gene>
<evidence type="ECO:0000313" key="1">
    <source>
        <dbReference type="EMBL" id="VAW40512.1"/>
    </source>
</evidence>